<evidence type="ECO:0000256" key="1">
    <source>
        <dbReference type="ARBA" id="ARBA00001947"/>
    </source>
</evidence>
<keyword evidence="4" id="KW-0862">Zinc</keyword>
<reference evidence="7" key="1">
    <citation type="submission" date="2018-06" db="EMBL/GenBank/DDBJ databases">
        <authorList>
            <consortium name="Pathogen Informatics"/>
            <person name="Doyle S."/>
        </authorList>
    </citation>
    <scope>NUCLEOTIDE SEQUENCE [LARGE SCALE GENOMIC DNA]</scope>
    <source>
        <strain evidence="7">NCTC13765</strain>
    </source>
</reference>
<dbReference type="InterPro" id="IPR009000">
    <property type="entry name" value="Transl_B-barrel_sf"/>
</dbReference>
<dbReference type="GO" id="GO:0046872">
    <property type="term" value="F:metal ion binding"/>
    <property type="evidence" value="ECO:0007669"/>
    <property type="project" value="UniProtKB-KW"/>
</dbReference>
<evidence type="ECO:0000313" key="7">
    <source>
        <dbReference type="EMBL" id="SUN77034.1"/>
    </source>
</evidence>
<dbReference type="InterPro" id="IPR051335">
    <property type="entry name" value="Alanyl-tRNA_Editing_Enzymes"/>
</dbReference>
<evidence type="ECO:0000256" key="5">
    <source>
        <dbReference type="SAM" id="Coils"/>
    </source>
</evidence>
<keyword evidence="5" id="KW-0175">Coiled coil</keyword>
<dbReference type="PANTHER" id="PTHR43462">
    <property type="entry name" value="ALANYL-TRNA EDITING PROTEIN"/>
    <property type="match status" value="1"/>
</dbReference>
<feature type="coiled-coil region" evidence="5">
    <location>
        <begin position="246"/>
        <end position="273"/>
    </location>
</feature>
<dbReference type="SUPFAM" id="SSF50447">
    <property type="entry name" value="Translation proteins"/>
    <property type="match status" value="1"/>
</dbReference>
<dbReference type="STRING" id="1123307.GCA_000380065_00937"/>
<dbReference type="SMART" id="SM00863">
    <property type="entry name" value="tRNA_SAD"/>
    <property type="match status" value="1"/>
</dbReference>
<dbReference type="EC" id="6.1.1.7" evidence="7"/>
<proteinExistence type="predicted"/>
<evidence type="ECO:0000259" key="6">
    <source>
        <dbReference type="SMART" id="SM00863"/>
    </source>
</evidence>
<dbReference type="Gene3D" id="3.30.980.10">
    <property type="entry name" value="Threonyl-trna Synthetase, Chain A, domain 2"/>
    <property type="match status" value="1"/>
</dbReference>
<evidence type="ECO:0000256" key="4">
    <source>
        <dbReference type="ARBA" id="ARBA00022833"/>
    </source>
</evidence>
<dbReference type="Proteomes" id="UP000254634">
    <property type="component" value="Unassembled WGS sequence"/>
</dbReference>
<dbReference type="GO" id="GO:0043039">
    <property type="term" value="P:tRNA aminoacylation"/>
    <property type="evidence" value="ECO:0007669"/>
    <property type="project" value="InterPro"/>
</dbReference>
<protein>
    <submittedName>
        <fullName evidence="7">Alanine--tRNA ligase</fullName>
        <ecNumber evidence="7">6.1.1.7</ecNumber>
    </submittedName>
</protein>
<dbReference type="Gene3D" id="6.10.250.550">
    <property type="match status" value="1"/>
</dbReference>
<dbReference type="Pfam" id="PF07973">
    <property type="entry name" value="tRNA_SAD"/>
    <property type="match status" value="1"/>
</dbReference>
<accession>A0A380L106</accession>
<dbReference type="SUPFAM" id="SSF55186">
    <property type="entry name" value="ThrRS/AlaRS common domain"/>
    <property type="match status" value="1"/>
</dbReference>
<organism evidence="7 8">
    <name type="scientific">Streptococcus massiliensis</name>
    <dbReference type="NCBI Taxonomy" id="313439"/>
    <lineage>
        <taxon>Bacteria</taxon>
        <taxon>Bacillati</taxon>
        <taxon>Bacillota</taxon>
        <taxon>Bacilli</taxon>
        <taxon>Lactobacillales</taxon>
        <taxon>Streptococcaceae</taxon>
        <taxon>Streptococcus</taxon>
    </lineage>
</organism>
<dbReference type="InterPro" id="IPR012947">
    <property type="entry name" value="tRNA_SAD"/>
</dbReference>
<dbReference type="GO" id="GO:0004813">
    <property type="term" value="F:alanine-tRNA ligase activity"/>
    <property type="evidence" value="ECO:0007669"/>
    <property type="project" value="UniProtKB-EC"/>
</dbReference>
<evidence type="ECO:0000313" key="8">
    <source>
        <dbReference type="Proteomes" id="UP000254634"/>
    </source>
</evidence>
<keyword evidence="8" id="KW-1185">Reference proteome</keyword>
<gene>
    <name evidence="7" type="primary">alaS_2</name>
    <name evidence="7" type="ORF">NCTC13765_01556</name>
</gene>
<sequence>MLNHYDQMLDLTLDTQIKEEKDGYYAFEDTVFYGEKGGMLADQGTINGLKVLDLKWKGDKLYHKVDGKLSNPIHLQVDAYTRILNTTIQSALHLLDGFYDQRGLHIEAFGVAPEHQWYEVNSKEVDEAHLEAVQIFMNEALLTDIPTSFDYYKGSDYPDPDYAHHEEVRVVSFGEINRQPCATVHVNSTGQIGSFVVLGAEKTARGTRVLISVGYASAELLKKDEKILKNLWQTLKVPKNELPAAVEKLLDSNKSYKKQLEVMKKELLTYKAQELAKLNELFLPDLVEVADLRAIAQILLNQVQQTKILLVADDKVTHFALLSPDGQARTLFAALQEKLAAKGGGSPKLVTGLAPASKEELMTFLEDILH</sequence>
<keyword evidence="7" id="KW-0436">Ligase</keyword>
<keyword evidence="2" id="KW-0963">Cytoplasm</keyword>
<feature type="domain" description="Threonyl/alanyl tRNA synthetase SAD" evidence="6">
    <location>
        <begin position="168"/>
        <end position="210"/>
    </location>
</feature>
<evidence type="ECO:0000256" key="2">
    <source>
        <dbReference type="ARBA" id="ARBA00022490"/>
    </source>
</evidence>
<name>A0A380L106_9STRE</name>
<dbReference type="RefSeq" id="WP_018371635.1">
    <property type="nucleotide sequence ID" value="NZ_UHFR01000005.1"/>
</dbReference>
<comment type="cofactor">
    <cofactor evidence="1">
        <name>Zn(2+)</name>
        <dbReference type="ChEBI" id="CHEBI:29105"/>
    </cofactor>
</comment>
<dbReference type="PANTHER" id="PTHR43462:SF1">
    <property type="entry name" value="ALANYL-TRNA EDITING PROTEIN AARSD1"/>
    <property type="match status" value="1"/>
</dbReference>
<dbReference type="GO" id="GO:0005524">
    <property type="term" value="F:ATP binding"/>
    <property type="evidence" value="ECO:0007669"/>
    <property type="project" value="InterPro"/>
</dbReference>
<dbReference type="InterPro" id="IPR018163">
    <property type="entry name" value="Thr/Ala-tRNA-synth_IIc_edit"/>
</dbReference>
<keyword evidence="3" id="KW-0479">Metal-binding</keyword>
<dbReference type="GO" id="GO:0002161">
    <property type="term" value="F:aminoacyl-tRNA deacylase activity"/>
    <property type="evidence" value="ECO:0007669"/>
    <property type="project" value="UniProtKB-ARBA"/>
</dbReference>
<dbReference type="OrthoDB" id="9812949at2"/>
<dbReference type="EMBL" id="UHFR01000005">
    <property type="protein sequence ID" value="SUN77034.1"/>
    <property type="molecule type" value="Genomic_DNA"/>
</dbReference>
<dbReference type="AlphaFoldDB" id="A0A380L106"/>
<evidence type="ECO:0000256" key="3">
    <source>
        <dbReference type="ARBA" id="ARBA00022723"/>
    </source>
</evidence>
<dbReference type="Gene3D" id="2.40.30.130">
    <property type="match status" value="1"/>
</dbReference>